<comment type="catalytic activity">
    <reaction evidence="14">
        <text>L-threonyl-[protein] + ATP = O-phospho-L-threonyl-[protein] + ADP + H(+)</text>
        <dbReference type="Rhea" id="RHEA:46608"/>
        <dbReference type="Rhea" id="RHEA-COMP:11060"/>
        <dbReference type="Rhea" id="RHEA-COMP:11605"/>
        <dbReference type="ChEBI" id="CHEBI:15378"/>
        <dbReference type="ChEBI" id="CHEBI:30013"/>
        <dbReference type="ChEBI" id="CHEBI:30616"/>
        <dbReference type="ChEBI" id="CHEBI:61977"/>
        <dbReference type="ChEBI" id="CHEBI:456216"/>
        <dbReference type="EC" id="2.7.11.1"/>
    </reaction>
</comment>
<keyword evidence="17" id="KW-0430">Lectin</keyword>
<evidence type="ECO:0000256" key="13">
    <source>
        <dbReference type="ARBA" id="ARBA00023157"/>
    </source>
</evidence>
<evidence type="ECO:0000256" key="11">
    <source>
        <dbReference type="ARBA" id="ARBA00022989"/>
    </source>
</evidence>
<evidence type="ECO:0000256" key="12">
    <source>
        <dbReference type="ARBA" id="ARBA00023136"/>
    </source>
</evidence>
<dbReference type="Proteomes" id="UP000053555">
    <property type="component" value="Unassembled WGS sequence"/>
</dbReference>
<evidence type="ECO:0000259" key="16">
    <source>
        <dbReference type="PROSITE" id="PS50011"/>
    </source>
</evidence>
<evidence type="ECO:0000313" key="17">
    <source>
        <dbReference type="EMBL" id="KHN19624.1"/>
    </source>
</evidence>
<evidence type="ECO:0000256" key="5">
    <source>
        <dbReference type="ARBA" id="ARBA00022679"/>
    </source>
</evidence>
<evidence type="ECO:0000256" key="10">
    <source>
        <dbReference type="ARBA" id="ARBA00022840"/>
    </source>
</evidence>
<dbReference type="PANTHER" id="PTHR46204:SF10">
    <property type="entry name" value="LYSM DOMAIN RECEPTOR-LIKE KINASE 3"/>
    <property type="match status" value="1"/>
</dbReference>
<gene>
    <name evidence="17" type="ORF">glysoja_042535</name>
</gene>
<keyword evidence="8" id="KW-0547">Nucleotide-binding</keyword>
<comment type="catalytic activity">
    <reaction evidence="15">
        <text>L-seryl-[protein] + ATP = O-phospho-L-seryl-[protein] + ADP + H(+)</text>
        <dbReference type="Rhea" id="RHEA:17989"/>
        <dbReference type="Rhea" id="RHEA-COMP:9863"/>
        <dbReference type="Rhea" id="RHEA-COMP:11604"/>
        <dbReference type="ChEBI" id="CHEBI:15378"/>
        <dbReference type="ChEBI" id="CHEBI:29999"/>
        <dbReference type="ChEBI" id="CHEBI:30616"/>
        <dbReference type="ChEBI" id="CHEBI:83421"/>
        <dbReference type="ChEBI" id="CHEBI:456216"/>
        <dbReference type="EC" id="2.7.11.1"/>
    </reaction>
</comment>
<keyword evidence="13" id="KW-1015">Disulfide bond</keyword>
<dbReference type="GO" id="GO:0005886">
    <property type="term" value="C:plasma membrane"/>
    <property type="evidence" value="ECO:0007669"/>
    <property type="project" value="UniProtKB-SubCell"/>
</dbReference>
<dbReference type="PROSITE" id="PS50011">
    <property type="entry name" value="PROTEIN_KINASE_DOM"/>
    <property type="match status" value="1"/>
</dbReference>
<dbReference type="InterPro" id="IPR011009">
    <property type="entry name" value="Kinase-like_dom_sf"/>
</dbReference>
<keyword evidence="9 17" id="KW-0418">Kinase</keyword>
<dbReference type="EMBL" id="KN658952">
    <property type="protein sequence ID" value="KHN19624.1"/>
    <property type="molecule type" value="Genomic_DNA"/>
</dbReference>
<evidence type="ECO:0000256" key="9">
    <source>
        <dbReference type="ARBA" id="ARBA00022777"/>
    </source>
</evidence>
<evidence type="ECO:0000256" key="15">
    <source>
        <dbReference type="ARBA" id="ARBA00048679"/>
    </source>
</evidence>
<dbReference type="Pfam" id="PF00069">
    <property type="entry name" value="Pkinase"/>
    <property type="match status" value="1"/>
</dbReference>
<dbReference type="InterPro" id="IPR044812">
    <property type="entry name" value="CERK1/LYK3-like"/>
</dbReference>
<dbReference type="GO" id="GO:0045087">
    <property type="term" value="P:innate immune response"/>
    <property type="evidence" value="ECO:0007669"/>
    <property type="project" value="InterPro"/>
</dbReference>
<dbReference type="GO" id="GO:0005524">
    <property type="term" value="F:ATP binding"/>
    <property type="evidence" value="ECO:0007669"/>
    <property type="project" value="UniProtKB-KW"/>
</dbReference>
<evidence type="ECO:0000256" key="2">
    <source>
        <dbReference type="ARBA" id="ARBA00012513"/>
    </source>
</evidence>
<evidence type="ECO:0000256" key="14">
    <source>
        <dbReference type="ARBA" id="ARBA00047899"/>
    </source>
</evidence>
<dbReference type="GO" id="GO:0004674">
    <property type="term" value="F:protein serine/threonine kinase activity"/>
    <property type="evidence" value="ECO:0007669"/>
    <property type="project" value="UniProtKB-KW"/>
</dbReference>
<accession>A0A0B2QHA9</accession>
<protein>
    <recommendedName>
        <fullName evidence="2">non-specific serine/threonine protein kinase</fullName>
        <ecNumber evidence="2">2.7.11.1</ecNumber>
    </recommendedName>
</protein>
<keyword evidence="3" id="KW-1003">Cell membrane</keyword>
<dbReference type="FunFam" id="1.10.510.10:FF:001023">
    <property type="entry name" value="Os07g0541700 protein"/>
    <property type="match status" value="1"/>
</dbReference>
<keyword evidence="6" id="KW-0812">Transmembrane</keyword>
<name>A0A0B2QHA9_GLYSO</name>
<evidence type="ECO:0000256" key="6">
    <source>
        <dbReference type="ARBA" id="ARBA00022692"/>
    </source>
</evidence>
<evidence type="ECO:0000256" key="7">
    <source>
        <dbReference type="ARBA" id="ARBA00022729"/>
    </source>
</evidence>
<feature type="domain" description="Protein kinase" evidence="16">
    <location>
        <begin position="1"/>
        <end position="110"/>
    </location>
</feature>
<dbReference type="PANTHER" id="PTHR46204">
    <property type="entry name" value="CHITIN ELICITOR RECEPTOR KINASE 1-RELATED"/>
    <property type="match status" value="1"/>
</dbReference>
<evidence type="ECO:0000256" key="1">
    <source>
        <dbReference type="ARBA" id="ARBA00004162"/>
    </source>
</evidence>
<organism evidence="17">
    <name type="scientific">Glycine soja</name>
    <name type="common">Wild soybean</name>
    <dbReference type="NCBI Taxonomy" id="3848"/>
    <lineage>
        <taxon>Eukaryota</taxon>
        <taxon>Viridiplantae</taxon>
        <taxon>Streptophyta</taxon>
        <taxon>Embryophyta</taxon>
        <taxon>Tracheophyta</taxon>
        <taxon>Spermatophyta</taxon>
        <taxon>Magnoliopsida</taxon>
        <taxon>eudicotyledons</taxon>
        <taxon>Gunneridae</taxon>
        <taxon>Pentapetalae</taxon>
        <taxon>rosids</taxon>
        <taxon>fabids</taxon>
        <taxon>Fabales</taxon>
        <taxon>Fabaceae</taxon>
        <taxon>Papilionoideae</taxon>
        <taxon>50 kb inversion clade</taxon>
        <taxon>NPAAA clade</taxon>
        <taxon>indigoferoid/millettioid clade</taxon>
        <taxon>Phaseoleae</taxon>
        <taxon>Glycine</taxon>
        <taxon>Glycine subgen. Soja</taxon>
    </lineage>
</organism>
<sequence length="110" mass="12557">MTQSADWFPSWKHHHLPYAQHNQIAIDAARGLQYIHEHTKTHYVHPDMKTSYILLDASFRAKISDFGLAKVVGKANKGEISTTKVVGTYGYLAPEKKGHHPIRRHNVKKC</sequence>
<evidence type="ECO:0000256" key="8">
    <source>
        <dbReference type="ARBA" id="ARBA00022741"/>
    </source>
</evidence>
<keyword evidence="11" id="KW-1133">Transmembrane helix</keyword>
<dbReference type="EC" id="2.7.11.1" evidence="2"/>
<dbReference type="GO" id="GO:0019199">
    <property type="term" value="F:transmembrane receptor protein kinase activity"/>
    <property type="evidence" value="ECO:0007669"/>
    <property type="project" value="InterPro"/>
</dbReference>
<evidence type="ECO:0000256" key="3">
    <source>
        <dbReference type="ARBA" id="ARBA00022475"/>
    </source>
</evidence>
<dbReference type="GO" id="GO:0030246">
    <property type="term" value="F:carbohydrate binding"/>
    <property type="evidence" value="ECO:0007669"/>
    <property type="project" value="UniProtKB-KW"/>
</dbReference>
<dbReference type="InterPro" id="IPR000719">
    <property type="entry name" value="Prot_kinase_dom"/>
</dbReference>
<comment type="subcellular location">
    <subcellularLocation>
        <location evidence="1">Cell membrane</location>
        <topology evidence="1">Single-pass membrane protein</topology>
    </subcellularLocation>
</comment>
<keyword evidence="12" id="KW-0472">Membrane</keyword>
<keyword evidence="17" id="KW-0675">Receptor</keyword>
<keyword evidence="4" id="KW-0723">Serine/threonine-protein kinase</keyword>
<dbReference type="SUPFAM" id="SSF56112">
    <property type="entry name" value="Protein kinase-like (PK-like)"/>
    <property type="match status" value="1"/>
</dbReference>
<proteinExistence type="predicted"/>
<dbReference type="Gene3D" id="1.10.510.10">
    <property type="entry name" value="Transferase(Phosphotransferase) domain 1"/>
    <property type="match status" value="1"/>
</dbReference>
<keyword evidence="7" id="KW-0732">Signal</keyword>
<keyword evidence="5" id="KW-0808">Transferase</keyword>
<dbReference type="AlphaFoldDB" id="A0A0B2QHA9"/>
<evidence type="ECO:0000256" key="4">
    <source>
        <dbReference type="ARBA" id="ARBA00022527"/>
    </source>
</evidence>
<keyword evidence="10" id="KW-0067">ATP-binding</keyword>
<reference evidence="17" key="1">
    <citation type="submission" date="2014-07" db="EMBL/GenBank/DDBJ databases">
        <title>Identification of a novel salt tolerance gene in wild soybean by whole-genome sequencing.</title>
        <authorList>
            <person name="Lam H.-M."/>
            <person name="Qi X."/>
            <person name="Li M.-W."/>
            <person name="Liu X."/>
            <person name="Xie M."/>
            <person name="Ni M."/>
            <person name="Xu X."/>
        </authorList>
    </citation>
    <scope>NUCLEOTIDE SEQUENCE [LARGE SCALE GENOMIC DNA]</scope>
    <source>
        <tissue evidence="17">Root</tissue>
    </source>
</reference>